<keyword evidence="6 9" id="KW-0249">Electron transport</keyword>
<dbReference type="InterPro" id="IPR001041">
    <property type="entry name" value="2Fe-2S_ferredoxin-type"/>
</dbReference>
<dbReference type="AlphaFoldDB" id="A0A345U7E6"/>
<keyword evidence="3 9" id="KW-0813">Transport</keyword>
<dbReference type="NCBIfam" id="TIGR02008">
    <property type="entry name" value="fdx_plant"/>
    <property type="match status" value="1"/>
</dbReference>
<evidence type="ECO:0000256" key="4">
    <source>
        <dbReference type="ARBA" id="ARBA00022714"/>
    </source>
</evidence>
<keyword evidence="8 9" id="KW-0411">Iron-sulfur</keyword>
<gene>
    <name evidence="11" type="primary">petF</name>
</gene>
<evidence type="ECO:0000313" key="11">
    <source>
        <dbReference type="EMBL" id="AXI96382.1"/>
    </source>
</evidence>
<dbReference type="RefSeq" id="YP_009510709.1">
    <property type="nucleotide sequence ID" value="NC_039140.1"/>
</dbReference>
<dbReference type="PROSITE" id="PS00197">
    <property type="entry name" value="2FE2S_FER_1"/>
    <property type="match status" value="1"/>
</dbReference>
<dbReference type="Gene3D" id="3.10.20.30">
    <property type="match status" value="1"/>
</dbReference>
<evidence type="ECO:0000256" key="7">
    <source>
        <dbReference type="ARBA" id="ARBA00023004"/>
    </source>
</evidence>
<evidence type="ECO:0000256" key="8">
    <source>
        <dbReference type="ARBA" id="ARBA00023014"/>
    </source>
</evidence>
<evidence type="ECO:0000256" key="1">
    <source>
        <dbReference type="ARBA" id="ARBA00007874"/>
    </source>
</evidence>
<dbReference type="InterPro" id="IPR010241">
    <property type="entry name" value="Fd_pln"/>
</dbReference>
<dbReference type="GO" id="GO:0046872">
    <property type="term" value="F:metal ion binding"/>
    <property type="evidence" value="ECO:0007669"/>
    <property type="project" value="UniProtKB-KW"/>
</dbReference>
<protein>
    <recommendedName>
        <fullName evidence="2 9">Ferredoxin</fullName>
    </recommendedName>
</protein>
<evidence type="ECO:0000259" key="10">
    <source>
        <dbReference type="PROSITE" id="PS51085"/>
    </source>
</evidence>
<dbReference type="SUPFAM" id="SSF54292">
    <property type="entry name" value="2Fe-2S ferredoxin-like"/>
    <property type="match status" value="1"/>
</dbReference>
<dbReference type="CDD" id="cd00207">
    <property type="entry name" value="fer2"/>
    <property type="match status" value="1"/>
</dbReference>
<feature type="domain" description="2Fe-2S ferredoxin-type" evidence="10">
    <location>
        <begin position="3"/>
        <end position="96"/>
    </location>
</feature>
<evidence type="ECO:0000256" key="5">
    <source>
        <dbReference type="ARBA" id="ARBA00022723"/>
    </source>
</evidence>
<keyword evidence="7 9" id="KW-0408">Iron</keyword>
<keyword evidence="9 11" id="KW-0934">Plastid</keyword>
<keyword evidence="5 9" id="KW-0479">Metal-binding</keyword>
<comment type="function">
    <text evidence="9">Ferredoxins are iron-sulfur proteins that transfer electrons in a wide variety of metabolic reactions.</text>
</comment>
<keyword evidence="9 11" id="KW-0150">Chloroplast</keyword>
<evidence type="ECO:0000256" key="3">
    <source>
        <dbReference type="ARBA" id="ARBA00022448"/>
    </source>
</evidence>
<dbReference type="InterPro" id="IPR036010">
    <property type="entry name" value="2Fe-2S_ferredoxin-like_sf"/>
</dbReference>
<comment type="cofactor">
    <cofactor evidence="9">
        <name>[2Fe-2S] cluster</name>
        <dbReference type="ChEBI" id="CHEBI:190135"/>
    </cofactor>
    <text evidence="9">Binds 1 [2Fe-2S] cluster.</text>
</comment>
<sequence length="99" mass="10746">MSYKITLQFPDETVKDVVINCNDDQTVVDAAEEMGVDLPYSCRAGACSTCAGKIISGNLEQDDQTFLDDDQIADNFVLTCVAIPKSDSTILVGQEDSLY</sequence>
<accession>A0A345U7E6</accession>
<keyword evidence="4 9" id="KW-0001">2Fe-2S</keyword>
<dbReference type="GO" id="GO:0051537">
    <property type="term" value="F:2 iron, 2 sulfur cluster binding"/>
    <property type="evidence" value="ECO:0007669"/>
    <property type="project" value="UniProtKB-KW"/>
</dbReference>
<comment type="similarity">
    <text evidence="1 9">Belongs to the 2Fe2S plant-type ferredoxin family.</text>
</comment>
<evidence type="ECO:0000256" key="6">
    <source>
        <dbReference type="ARBA" id="ARBA00022982"/>
    </source>
</evidence>
<dbReference type="InterPro" id="IPR006058">
    <property type="entry name" value="2Fe2S_fd_BS"/>
</dbReference>
<dbReference type="EMBL" id="MH396010">
    <property type="protein sequence ID" value="AXI96382.1"/>
    <property type="molecule type" value="Genomic_DNA"/>
</dbReference>
<evidence type="ECO:0000256" key="9">
    <source>
        <dbReference type="RuleBase" id="RU364001"/>
    </source>
</evidence>
<reference evidence="11" key="1">
    <citation type="submission" date="2018-05" db="EMBL/GenBank/DDBJ databases">
        <title>Organellar genomes of Gracilariaceae.</title>
        <authorList>
            <person name="Iha C."/>
            <person name="Oliveira M.C."/>
        </authorList>
    </citation>
    <scope>NUCLEOTIDE SEQUENCE</scope>
</reference>
<name>A0A345U7E6_9FLOR</name>
<geneLocation type="chloroplast" evidence="11"/>
<comment type="subcellular location">
    <subcellularLocation>
        <location evidence="9">Plastid</location>
        <location evidence="9">Chloroplast</location>
    </subcellularLocation>
</comment>
<dbReference type="PROSITE" id="PS51085">
    <property type="entry name" value="2FE2S_FER_2"/>
    <property type="match status" value="1"/>
</dbReference>
<dbReference type="GO" id="GO:0022900">
    <property type="term" value="P:electron transport chain"/>
    <property type="evidence" value="ECO:0007669"/>
    <property type="project" value="InterPro"/>
</dbReference>
<dbReference type="PANTHER" id="PTHR43112:SF3">
    <property type="entry name" value="FERREDOXIN-2, CHLOROPLASTIC"/>
    <property type="match status" value="1"/>
</dbReference>
<dbReference type="GO" id="GO:0009507">
    <property type="term" value="C:chloroplast"/>
    <property type="evidence" value="ECO:0007669"/>
    <property type="project" value="UniProtKB-SubCell"/>
</dbReference>
<organism evidence="11">
    <name type="scientific">Gracilaria ferox</name>
    <dbReference type="NCBI Taxonomy" id="1184158"/>
    <lineage>
        <taxon>Eukaryota</taxon>
        <taxon>Rhodophyta</taxon>
        <taxon>Florideophyceae</taxon>
        <taxon>Rhodymeniophycidae</taxon>
        <taxon>Gracilariales</taxon>
        <taxon>Gracilariaceae</taxon>
        <taxon>Gracilaria</taxon>
    </lineage>
</organism>
<dbReference type="GeneID" id="37623091"/>
<dbReference type="Pfam" id="PF00111">
    <property type="entry name" value="Fer2"/>
    <property type="match status" value="1"/>
</dbReference>
<dbReference type="InterPro" id="IPR012675">
    <property type="entry name" value="Beta-grasp_dom_sf"/>
</dbReference>
<proteinExistence type="inferred from homology"/>
<dbReference type="PANTHER" id="PTHR43112">
    <property type="entry name" value="FERREDOXIN"/>
    <property type="match status" value="1"/>
</dbReference>
<dbReference type="GO" id="GO:0009055">
    <property type="term" value="F:electron transfer activity"/>
    <property type="evidence" value="ECO:0007669"/>
    <property type="project" value="InterPro"/>
</dbReference>
<evidence type="ECO:0000256" key="2">
    <source>
        <dbReference type="ARBA" id="ARBA00013529"/>
    </source>
</evidence>